<dbReference type="Pfam" id="PF14310">
    <property type="entry name" value="Fn3-like"/>
    <property type="match status" value="1"/>
</dbReference>
<comment type="caution">
    <text evidence="7">The sequence shown here is derived from an EMBL/GenBank/DDBJ whole genome shotgun (WGS) entry which is preliminary data.</text>
</comment>
<organism evidence="7 8">
    <name type="scientific">Lawsonella clevelandensis</name>
    <dbReference type="NCBI Taxonomy" id="1528099"/>
    <lineage>
        <taxon>Bacteria</taxon>
        <taxon>Bacillati</taxon>
        <taxon>Actinomycetota</taxon>
        <taxon>Actinomycetes</taxon>
        <taxon>Mycobacteriales</taxon>
        <taxon>Lawsonellaceae</taxon>
        <taxon>Lawsonella</taxon>
    </lineage>
</organism>
<keyword evidence="5" id="KW-0732">Signal</keyword>
<accession>A0A2W5KBH8</accession>
<dbReference type="SUPFAM" id="SSF52279">
    <property type="entry name" value="Beta-D-glucan exohydrolase, C-terminal domain"/>
    <property type="match status" value="1"/>
</dbReference>
<evidence type="ECO:0000256" key="4">
    <source>
        <dbReference type="ARBA" id="ARBA00074219"/>
    </source>
</evidence>
<dbReference type="Proteomes" id="UP000248606">
    <property type="component" value="Unassembled WGS sequence"/>
</dbReference>
<evidence type="ECO:0000256" key="3">
    <source>
        <dbReference type="ARBA" id="ARBA00058905"/>
    </source>
</evidence>
<dbReference type="AlphaFoldDB" id="A0A2W5KBH8"/>
<dbReference type="PANTHER" id="PTHR42715">
    <property type="entry name" value="BETA-GLUCOSIDASE"/>
    <property type="match status" value="1"/>
</dbReference>
<protein>
    <recommendedName>
        <fullName evidence="4">Exo-alpha-(1-&gt;6)-L-arabinopyranosidase</fullName>
    </recommendedName>
</protein>
<dbReference type="Gene3D" id="3.20.20.300">
    <property type="entry name" value="Glycoside hydrolase, family 3, N-terminal domain"/>
    <property type="match status" value="1"/>
</dbReference>
<dbReference type="Gene3D" id="3.40.50.1700">
    <property type="entry name" value="Glycoside hydrolase family 3 C-terminal domain"/>
    <property type="match status" value="1"/>
</dbReference>
<dbReference type="InterPro" id="IPR036881">
    <property type="entry name" value="Glyco_hydro_3_C_sf"/>
</dbReference>
<sequence length="704" mass="76315">MSTSQKKTARGLFTLGIATVIALTPSFTSSAAEASSRPWMNTSLSPEQRAAKLVSAMDLSQKIHMLSGTKLTGPHTPATGYIPPIPELGIPEFVQSDGPAGVRNGKNHATKFPAPLTYASSWDPAIAGLEGRVAGEEARALGTDQLYGPGFNIARNPLGGRGFEYYGEDPYLSGTMATANVKGMQSAGVIATLKHYVTNNQETSRLISNSEVPERALHEIYMKPFEMAVEQAHPGSVMCSYNSINGTHGCSNYYTLTKYLRHAWGFNGYVVTDFPASWSTEDYKNGLNVEMPQTFTSLEPAVRLALKQGRLSEKDIDARVQETLTVMFRFGIFDRTKNIHPINVDRGDTAAQKIAEQGAVLLKNQNAALPLSDKTARHIAVFGDSAKFAVGGGGSSNVKPTKTDTALDEITKRSHGAKVTYSLGTDLQKAAREAKKADTAIVFVTNLTMEAADRPTIKLLPHQNKLIEKVAAANKNTIVVVNTGGPIAMPWLNNVAAVLNMWQPGQAGGKATAALLYGDVNPSGHLTQTFPQEDGQWPANTREQFPGKPLGLKPIYSEGVFVGYRWYVANNQIPLFPFGYGLSYTTFAYGTPRLYKTSGAKNAPIKVTFTVTNTGKRAGATVPQIYIGKPSQQGIPVPPKELAGFRKIYLCPGETKTVTITVEPRQLAYWNTQADRFVVMPGLYRIYLGSNVNNTPSMVTYTVR</sequence>
<comment type="similarity">
    <text evidence="1">Belongs to the glycosyl hydrolase 3 family.</text>
</comment>
<gene>
    <name evidence="7" type="ORF">DI579_01500</name>
</gene>
<dbReference type="GO" id="GO:0008422">
    <property type="term" value="F:beta-glucosidase activity"/>
    <property type="evidence" value="ECO:0007669"/>
    <property type="project" value="UniProtKB-ARBA"/>
</dbReference>
<dbReference type="Gene3D" id="2.60.40.10">
    <property type="entry name" value="Immunoglobulins"/>
    <property type="match status" value="1"/>
</dbReference>
<reference evidence="7 8" key="1">
    <citation type="submission" date="2017-08" db="EMBL/GenBank/DDBJ databases">
        <title>Infants hospitalized years apart are colonized by the same room-sourced microbial strains.</title>
        <authorList>
            <person name="Brooks B."/>
            <person name="Olm M.R."/>
            <person name="Firek B.A."/>
            <person name="Baker R."/>
            <person name="Thomas B.C."/>
            <person name="Morowitz M.J."/>
            <person name="Banfield J.F."/>
        </authorList>
    </citation>
    <scope>NUCLEOTIDE SEQUENCE [LARGE SCALE GENOMIC DNA]</scope>
    <source>
        <strain evidence="7">S2_006_000_R1_57</strain>
    </source>
</reference>
<dbReference type="PANTHER" id="PTHR42715:SF10">
    <property type="entry name" value="BETA-GLUCOSIDASE"/>
    <property type="match status" value="1"/>
</dbReference>
<evidence type="ECO:0000313" key="8">
    <source>
        <dbReference type="Proteomes" id="UP000248606"/>
    </source>
</evidence>
<evidence type="ECO:0000313" key="7">
    <source>
        <dbReference type="EMBL" id="PZP89862.1"/>
    </source>
</evidence>
<keyword evidence="2 7" id="KW-0378">Hydrolase</keyword>
<feature type="signal peptide" evidence="5">
    <location>
        <begin position="1"/>
        <end position="31"/>
    </location>
</feature>
<comment type="function">
    <text evidence="3">Catalyzes the hydrolysis of a non-reducing terminal alpha-L-arabinopyranosidic linkage in ginsenoside Rb2 (alpha-L-arabinopyranosyl-(1-&gt;6)-alpha-D-glucopyranosyl) to release alpha-D-glucopyranosyl (Rd). It is not able to hydrolyze alpha-L-arabinofuranosyl-(1-&gt;6)-alpha-D-glucopyranosyl (Rc).</text>
</comment>
<feature type="domain" description="Fibronectin type III-like" evidence="6">
    <location>
        <begin position="621"/>
        <end position="692"/>
    </location>
</feature>
<dbReference type="SMART" id="SM01217">
    <property type="entry name" value="Fn3_like"/>
    <property type="match status" value="1"/>
</dbReference>
<dbReference type="GO" id="GO:0005975">
    <property type="term" value="P:carbohydrate metabolic process"/>
    <property type="evidence" value="ECO:0007669"/>
    <property type="project" value="InterPro"/>
</dbReference>
<dbReference type="Pfam" id="PF01915">
    <property type="entry name" value="Glyco_hydro_3_C"/>
    <property type="match status" value="1"/>
</dbReference>
<evidence type="ECO:0000256" key="1">
    <source>
        <dbReference type="ARBA" id="ARBA00005336"/>
    </source>
</evidence>
<dbReference type="RefSeq" id="WP_303678579.1">
    <property type="nucleotide sequence ID" value="NZ_CAKZIO010000003.1"/>
</dbReference>
<evidence type="ECO:0000256" key="2">
    <source>
        <dbReference type="ARBA" id="ARBA00022801"/>
    </source>
</evidence>
<dbReference type="PRINTS" id="PR00133">
    <property type="entry name" value="GLHYDRLASE3"/>
</dbReference>
<dbReference type="InterPro" id="IPR050288">
    <property type="entry name" value="Cellulose_deg_GH3"/>
</dbReference>
<evidence type="ECO:0000259" key="6">
    <source>
        <dbReference type="SMART" id="SM01217"/>
    </source>
</evidence>
<dbReference type="InterPro" id="IPR036962">
    <property type="entry name" value="Glyco_hydro_3_N_sf"/>
</dbReference>
<dbReference type="InterPro" id="IPR001764">
    <property type="entry name" value="Glyco_hydro_3_N"/>
</dbReference>
<dbReference type="FunFam" id="2.60.40.10:FF:000495">
    <property type="entry name" value="Periplasmic beta-glucosidase"/>
    <property type="match status" value="1"/>
</dbReference>
<dbReference type="InterPro" id="IPR017853">
    <property type="entry name" value="GH"/>
</dbReference>
<proteinExistence type="inferred from homology"/>
<name>A0A2W5KBH8_9ACTN</name>
<dbReference type="SUPFAM" id="SSF51445">
    <property type="entry name" value="(Trans)glycosidases"/>
    <property type="match status" value="1"/>
</dbReference>
<feature type="chain" id="PRO_5016143938" description="Exo-alpha-(1-&gt;6)-L-arabinopyranosidase" evidence="5">
    <location>
        <begin position="32"/>
        <end position="704"/>
    </location>
</feature>
<dbReference type="InterPro" id="IPR013783">
    <property type="entry name" value="Ig-like_fold"/>
</dbReference>
<dbReference type="InterPro" id="IPR002772">
    <property type="entry name" value="Glyco_hydro_3_C"/>
</dbReference>
<dbReference type="Pfam" id="PF00933">
    <property type="entry name" value="Glyco_hydro_3"/>
    <property type="match status" value="1"/>
</dbReference>
<evidence type="ECO:0000256" key="5">
    <source>
        <dbReference type="SAM" id="SignalP"/>
    </source>
</evidence>
<dbReference type="EMBL" id="QFOZ01000001">
    <property type="protein sequence ID" value="PZP89862.1"/>
    <property type="molecule type" value="Genomic_DNA"/>
</dbReference>
<dbReference type="InterPro" id="IPR026891">
    <property type="entry name" value="Fn3-like"/>
</dbReference>